<dbReference type="FunFam" id="3.30.40.10:FF:000088">
    <property type="entry name" value="E3 ubiquitin-protein ligase synoviolin"/>
    <property type="match status" value="1"/>
</dbReference>
<evidence type="ECO:0000256" key="6">
    <source>
        <dbReference type="ARBA" id="ARBA00022679"/>
    </source>
</evidence>
<sequence>MRTLSISVLSLALTSIVVANAYYQKKQFYPSVVYITKSNPSMAVIYIQAFICVWISGKIIKKIFFGQLRTTEFEHLMERSWYAITETCLAFTVFRDDFNPKFVALFTLLLFLKSFHWLAEDRVDYMERSPVISWLFHSRVLSLLLLLGSLDLHFIQHAYLSTVSKGASVQLVFGFEYAILITVVINIAIKYGLHSVDLNSETPWDNKAVFLLYTELVMGFIKVILYVAFVAIMVRIYTLPLFAFRPMYYTIRNFKKAFSDVILSRRAIHNMNTLYPDATPEELQAADNVCIICREEMTTASKKLPCNHIFHTSCLRSWFQRQQTCPTCRLNILRNPATVPPQRQRPPNPPNPFGNPFFAGQNPFQMFNQPNANGAEQAAAPGEQGRPAGLAGAERQAAPATTHQPQAAHAPPPFLFPPFPFLPFLPPPPMPPHNLAALSPEELLRMEGSERENVEARIQCLRNIQMLLDAAVVMMQQYSTTAILSAQMPAPHAAPNPFPATGPPASADSPKVAKVAPTTSGSAQAAPTTGHSGANSGAQASSTIDKPGTSKEEEGRGEESTTEAGIEEEIRRRRLQKFVQAQTHAGGQD</sequence>
<proteinExistence type="inferred from homology"/>
<evidence type="ECO:0000256" key="9">
    <source>
        <dbReference type="ARBA" id="ARBA00022771"/>
    </source>
</evidence>
<evidence type="ECO:0000256" key="5">
    <source>
        <dbReference type="ARBA" id="ARBA00012483"/>
    </source>
</evidence>
<dbReference type="EC" id="2.3.2.27" evidence="5"/>
<evidence type="ECO:0000256" key="17">
    <source>
        <dbReference type="SAM" id="Phobius"/>
    </source>
</evidence>
<feature type="domain" description="RING-type" evidence="19">
    <location>
        <begin position="290"/>
        <end position="329"/>
    </location>
</feature>
<evidence type="ECO:0000256" key="18">
    <source>
        <dbReference type="SAM" id="SignalP"/>
    </source>
</evidence>
<evidence type="ECO:0000256" key="3">
    <source>
        <dbReference type="ARBA" id="ARBA00004906"/>
    </source>
</evidence>
<evidence type="ECO:0000313" key="20">
    <source>
        <dbReference type="EMBL" id="CAG9813702.1"/>
    </source>
</evidence>
<feature type="compositionally biased region" description="Low complexity" evidence="16">
    <location>
        <begin position="354"/>
        <end position="385"/>
    </location>
</feature>
<gene>
    <name evidence="20" type="ORF">PHAECO_LOCUS938</name>
</gene>
<feature type="compositionally biased region" description="Basic and acidic residues" evidence="16">
    <location>
        <begin position="548"/>
        <end position="559"/>
    </location>
</feature>
<feature type="compositionally biased region" description="Pro residues" evidence="16">
    <location>
        <begin position="343"/>
        <end position="353"/>
    </location>
</feature>
<dbReference type="CDD" id="cd16479">
    <property type="entry name" value="RING-H2_synoviolin"/>
    <property type="match status" value="1"/>
</dbReference>
<organism evidence="20 21">
    <name type="scientific">Phaedon cochleariae</name>
    <name type="common">Mustard beetle</name>
    <dbReference type="NCBI Taxonomy" id="80249"/>
    <lineage>
        <taxon>Eukaryota</taxon>
        <taxon>Metazoa</taxon>
        <taxon>Ecdysozoa</taxon>
        <taxon>Arthropoda</taxon>
        <taxon>Hexapoda</taxon>
        <taxon>Insecta</taxon>
        <taxon>Pterygota</taxon>
        <taxon>Neoptera</taxon>
        <taxon>Endopterygota</taxon>
        <taxon>Coleoptera</taxon>
        <taxon>Polyphaga</taxon>
        <taxon>Cucujiformia</taxon>
        <taxon>Chrysomeloidea</taxon>
        <taxon>Chrysomelidae</taxon>
        <taxon>Chrysomelinae</taxon>
        <taxon>Chrysomelini</taxon>
        <taxon>Phaedon</taxon>
    </lineage>
</organism>
<comment type="pathway">
    <text evidence="3">Protein modification; protein ubiquitination.</text>
</comment>
<comment type="similarity">
    <text evidence="4">Belongs to the HRD1 family.</text>
</comment>
<feature type="transmembrane region" description="Helical" evidence="17">
    <location>
        <begin position="102"/>
        <end position="119"/>
    </location>
</feature>
<dbReference type="Proteomes" id="UP001153737">
    <property type="component" value="Chromosome 1"/>
</dbReference>
<evidence type="ECO:0000259" key="19">
    <source>
        <dbReference type="PROSITE" id="PS50089"/>
    </source>
</evidence>
<evidence type="ECO:0000256" key="16">
    <source>
        <dbReference type="SAM" id="MobiDB-lite"/>
    </source>
</evidence>
<feature type="transmembrane region" description="Helical" evidence="17">
    <location>
        <begin position="209"/>
        <end position="237"/>
    </location>
</feature>
<feature type="chain" id="PRO_5040468593" description="RING-type E3 ubiquitin transferase" evidence="18">
    <location>
        <begin position="20"/>
        <end position="589"/>
    </location>
</feature>
<reference evidence="20" key="1">
    <citation type="submission" date="2022-01" db="EMBL/GenBank/DDBJ databases">
        <authorList>
            <person name="King R."/>
        </authorList>
    </citation>
    <scope>NUCLEOTIDE SEQUENCE</scope>
</reference>
<protein>
    <recommendedName>
        <fullName evidence="5">RING-type E3 ubiquitin transferase</fullName>
        <ecNumber evidence="5">2.3.2.27</ecNumber>
    </recommendedName>
</protein>
<dbReference type="GO" id="GO:0008270">
    <property type="term" value="F:zinc ion binding"/>
    <property type="evidence" value="ECO:0007669"/>
    <property type="project" value="UniProtKB-KW"/>
</dbReference>
<dbReference type="Gene3D" id="3.30.40.10">
    <property type="entry name" value="Zinc/RING finger domain, C3HC4 (zinc finger)"/>
    <property type="match status" value="1"/>
</dbReference>
<evidence type="ECO:0000256" key="15">
    <source>
        <dbReference type="PROSITE-ProRule" id="PRU00175"/>
    </source>
</evidence>
<reference evidence="20" key="2">
    <citation type="submission" date="2022-10" db="EMBL/GenBank/DDBJ databases">
        <authorList>
            <consortium name="ENA_rothamsted_submissions"/>
            <consortium name="culmorum"/>
            <person name="King R."/>
        </authorList>
    </citation>
    <scope>NUCLEOTIDE SEQUENCE</scope>
</reference>
<feature type="transmembrane region" description="Helical" evidence="17">
    <location>
        <begin position="43"/>
        <end position="60"/>
    </location>
</feature>
<feature type="compositionally biased region" description="Low complexity" evidence="16">
    <location>
        <begin position="396"/>
        <end position="409"/>
    </location>
</feature>
<feature type="transmembrane region" description="Helical" evidence="17">
    <location>
        <begin position="131"/>
        <end position="155"/>
    </location>
</feature>
<dbReference type="EMBL" id="OU896707">
    <property type="protein sequence ID" value="CAG9813702.1"/>
    <property type="molecule type" value="Genomic_DNA"/>
</dbReference>
<dbReference type="InterPro" id="IPR001841">
    <property type="entry name" value="Znf_RING"/>
</dbReference>
<keyword evidence="18" id="KW-0732">Signal</keyword>
<keyword evidence="13 17" id="KW-1133">Transmembrane helix</keyword>
<dbReference type="InterPro" id="IPR050731">
    <property type="entry name" value="HRD1_E3_ubiq-ligases"/>
</dbReference>
<dbReference type="PROSITE" id="PS50089">
    <property type="entry name" value="ZF_RING_2"/>
    <property type="match status" value="1"/>
</dbReference>
<evidence type="ECO:0000256" key="12">
    <source>
        <dbReference type="ARBA" id="ARBA00022833"/>
    </source>
</evidence>
<dbReference type="AlphaFoldDB" id="A0A9N9S8A4"/>
<keyword evidence="12" id="KW-0862">Zinc</keyword>
<keyword evidence="21" id="KW-1185">Reference proteome</keyword>
<evidence type="ECO:0000256" key="11">
    <source>
        <dbReference type="ARBA" id="ARBA00022824"/>
    </source>
</evidence>
<evidence type="ECO:0000256" key="8">
    <source>
        <dbReference type="ARBA" id="ARBA00022723"/>
    </source>
</evidence>
<keyword evidence="7 17" id="KW-0812">Transmembrane</keyword>
<feature type="signal peptide" evidence="18">
    <location>
        <begin position="1"/>
        <end position="19"/>
    </location>
</feature>
<keyword evidence="14 17" id="KW-0472">Membrane</keyword>
<dbReference type="OrthoDB" id="7759664at2759"/>
<evidence type="ECO:0000256" key="7">
    <source>
        <dbReference type="ARBA" id="ARBA00022692"/>
    </source>
</evidence>
<keyword evidence="8" id="KW-0479">Metal-binding</keyword>
<evidence type="ECO:0000313" key="21">
    <source>
        <dbReference type="Proteomes" id="UP001153737"/>
    </source>
</evidence>
<evidence type="ECO:0000256" key="10">
    <source>
        <dbReference type="ARBA" id="ARBA00022786"/>
    </source>
</evidence>
<evidence type="ECO:0000256" key="14">
    <source>
        <dbReference type="ARBA" id="ARBA00023136"/>
    </source>
</evidence>
<dbReference type="Pfam" id="PF25563">
    <property type="entry name" value="TPR_SYVN1_N"/>
    <property type="match status" value="1"/>
</dbReference>
<evidence type="ECO:0000256" key="4">
    <source>
        <dbReference type="ARBA" id="ARBA00010089"/>
    </source>
</evidence>
<evidence type="ECO:0000256" key="1">
    <source>
        <dbReference type="ARBA" id="ARBA00000900"/>
    </source>
</evidence>
<comment type="catalytic activity">
    <reaction evidence="1">
        <text>S-ubiquitinyl-[E2 ubiquitin-conjugating enzyme]-L-cysteine + [acceptor protein]-L-lysine = [E2 ubiquitin-conjugating enzyme]-L-cysteine + N(6)-ubiquitinyl-[acceptor protein]-L-lysine.</text>
        <dbReference type="EC" id="2.3.2.27"/>
    </reaction>
</comment>
<feature type="region of interest" description="Disordered" evidence="16">
    <location>
        <begin position="494"/>
        <end position="572"/>
    </location>
</feature>
<comment type="subcellular location">
    <subcellularLocation>
        <location evidence="2">Endoplasmic reticulum membrane</location>
        <topology evidence="2">Multi-pass membrane protein</topology>
    </subcellularLocation>
</comment>
<name>A0A9N9S8A4_PHACE</name>
<dbReference type="PANTHER" id="PTHR22763">
    <property type="entry name" value="RING ZINC FINGER PROTEIN"/>
    <property type="match status" value="1"/>
</dbReference>
<dbReference type="GO" id="GO:0005789">
    <property type="term" value="C:endoplasmic reticulum membrane"/>
    <property type="evidence" value="ECO:0007669"/>
    <property type="project" value="UniProtKB-SubCell"/>
</dbReference>
<dbReference type="InterPro" id="IPR057992">
    <property type="entry name" value="TPR_SYVN1_N"/>
</dbReference>
<dbReference type="GO" id="GO:0043161">
    <property type="term" value="P:proteasome-mediated ubiquitin-dependent protein catabolic process"/>
    <property type="evidence" value="ECO:0007669"/>
    <property type="project" value="TreeGrafter"/>
</dbReference>
<accession>A0A9N9S8A4</accession>
<evidence type="ECO:0000256" key="13">
    <source>
        <dbReference type="ARBA" id="ARBA00022989"/>
    </source>
</evidence>
<dbReference type="PANTHER" id="PTHR22763:SF184">
    <property type="entry name" value="E3 UBIQUITIN-PROTEIN LIGASE SYNOVIOLIN"/>
    <property type="match status" value="1"/>
</dbReference>
<feature type="region of interest" description="Disordered" evidence="16">
    <location>
        <begin position="337"/>
        <end position="412"/>
    </location>
</feature>
<dbReference type="GO" id="GO:0061630">
    <property type="term" value="F:ubiquitin protein ligase activity"/>
    <property type="evidence" value="ECO:0007669"/>
    <property type="project" value="UniProtKB-EC"/>
</dbReference>
<keyword evidence="10" id="KW-0833">Ubl conjugation pathway</keyword>
<dbReference type="SMART" id="SM00184">
    <property type="entry name" value="RING"/>
    <property type="match status" value="1"/>
</dbReference>
<feature type="compositionally biased region" description="Polar residues" evidence="16">
    <location>
        <begin position="517"/>
        <end position="544"/>
    </location>
</feature>
<keyword evidence="6" id="KW-0808">Transferase</keyword>
<feature type="transmembrane region" description="Helical" evidence="17">
    <location>
        <begin position="167"/>
        <end position="189"/>
    </location>
</feature>
<keyword evidence="11" id="KW-0256">Endoplasmic reticulum</keyword>
<dbReference type="GO" id="GO:0036503">
    <property type="term" value="P:ERAD pathway"/>
    <property type="evidence" value="ECO:0007669"/>
    <property type="project" value="TreeGrafter"/>
</dbReference>
<dbReference type="InterPro" id="IPR058051">
    <property type="entry name" value="Znf_RING_synoviolin"/>
</dbReference>
<dbReference type="Pfam" id="PF13639">
    <property type="entry name" value="zf-RING_2"/>
    <property type="match status" value="1"/>
</dbReference>
<evidence type="ECO:0000256" key="2">
    <source>
        <dbReference type="ARBA" id="ARBA00004477"/>
    </source>
</evidence>
<dbReference type="InterPro" id="IPR013083">
    <property type="entry name" value="Znf_RING/FYVE/PHD"/>
</dbReference>
<keyword evidence="9 15" id="KW-0863">Zinc-finger</keyword>
<dbReference type="SUPFAM" id="SSF57850">
    <property type="entry name" value="RING/U-box"/>
    <property type="match status" value="1"/>
</dbReference>